<gene>
    <name evidence="1" type="ORF">EZS28_034428</name>
</gene>
<feature type="non-terminal residue" evidence="1">
    <location>
        <position position="79"/>
    </location>
</feature>
<protein>
    <recommendedName>
        <fullName evidence="3">Reverse transcriptase domain-containing protein</fullName>
    </recommendedName>
</protein>
<proteinExistence type="predicted"/>
<evidence type="ECO:0000313" key="1">
    <source>
        <dbReference type="EMBL" id="KAA6370045.1"/>
    </source>
</evidence>
<evidence type="ECO:0000313" key="2">
    <source>
        <dbReference type="Proteomes" id="UP000324800"/>
    </source>
</evidence>
<dbReference type="InterPro" id="IPR043502">
    <property type="entry name" value="DNA/RNA_pol_sf"/>
</dbReference>
<name>A0A5J4UK31_9EUKA</name>
<accession>A0A5J4UK31</accession>
<comment type="caution">
    <text evidence="1">The sequence shown here is derived from an EMBL/GenBank/DDBJ whole genome shotgun (WGS) entry which is preliminary data.</text>
</comment>
<dbReference type="SUPFAM" id="SSF56672">
    <property type="entry name" value="DNA/RNA polymerases"/>
    <property type="match status" value="1"/>
</dbReference>
<sequence length="79" mass="9510">MDYYLLNKFLCATHFTMKDIKNLNSIEFHKDLVAKIEFESAFHHIQVNKKVRSFLSVSFNQKYFLYKLMCFRVKQVPLA</sequence>
<dbReference type="Proteomes" id="UP000324800">
    <property type="component" value="Unassembled WGS sequence"/>
</dbReference>
<dbReference type="EMBL" id="SNRW01015781">
    <property type="protein sequence ID" value="KAA6370045.1"/>
    <property type="molecule type" value="Genomic_DNA"/>
</dbReference>
<reference evidence="1 2" key="1">
    <citation type="submission" date="2019-03" db="EMBL/GenBank/DDBJ databases">
        <title>Single cell metagenomics reveals metabolic interactions within the superorganism composed of flagellate Streblomastix strix and complex community of Bacteroidetes bacteria on its surface.</title>
        <authorList>
            <person name="Treitli S.C."/>
            <person name="Kolisko M."/>
            <person name="Husnik F."/>
            <person name="Keeling P."/>
            <person name="Hampl V."/>
        </authorList>
    </citation>
    <scope>NUCLEOTIDE SEQUENCE [LARGE SCALE GENOMIC DNA]</scope>
    <source>
        <strain evidence="1">ST1C</strain>
    </source>
</reference>
<dbReference type="AlphaFoldDB" id="A0A5J4UK31"/>
<organism evidence="1 2">
    <name type="scientific">Streblomastix strix</name>
    <dbReference type="NCBI Taxonomy" id="222440"/>
    <lineage>
        <taxon>Eukaryota</taxon>
        <taxon>Metamonada</taxon>
        <taxon>Preaxostyla</taxon>
        <taxon>Oxymonadida</taxon>
        <taxon>Streblomastigidae</taxon>
        <taxon>Streblomastix</taxon>
    </lineage>
</organism>
<evidence type="ECO:0008006" key="3">
    <source>
        <dbReference type="Google" id="ProtNLM"/>
    </source>
</evidence>